<dbReference type="InterPro" id="IPR026569">
    <property type="entry name" value="Ribosomal_bL28"/>
</dbReference>
<organism evidence="7 8">
    <name type="scientific">Piloderma croceum (strain F 1598)</name>
    <dbReference type="NCBI Taxonomy" id="765440"/>
    <lineage>
        <taxon>Eukaryota</taxon>
        <taxon>Fungi</taxon>
        <taxon>Dikarya</taxon>
        <taxon>Basidiomycota</taxon>
        <taxon>Agaricomycotina</taxon>
        <taxon>Agaricomycetes</taxon>
        <taxon>Agaricomycetidae</taxon>
        <taxon>Atheliales</taxon>
        <taxon>Atheliaceae</taxon>
        <taxon>Piloderma</taxon>
    </lineage>
</organism>
<dbReference type="NCBIfam" id="TIGR00009">
    <property type="entry name" value="L28"/>
    <property type="match status" value="1"/>
</dbReference>
<dbReference type="Gene3D" id="2.30.170.40">
    <property type="entry name" value="Ribosomal protein L28/L24"/>
    <property type="match status" value="1"/>
</dbReference>
<evidence type="ECO:0000256" key="3">
    <source>
        <dbReference type="ARBA" id="ARBA00023274"/>
    </source>
</evidence>
<proteinExistence type="inferred from homology"/>
<dbReference type="AlphaFoldDB" id="A0A0C3FST7"/>
<dbReference type="GO" id="GO:0003735">
    <property type="term" value="F:structural constituent of ribosome"/>
    <property type="evidence" value="ECO:0007669"/>
    <property type="project" value="InterPro"/>
</dbReference>
<dbReference type="HOGENOM" id="CLU_064548_1_0_1"/>
<dbReference type="GO" id="GO:0006412">
    <property type="term" value="P:translation"/>
    <property type="evidence" value="ECO:0007669"/>
    <property type="project" value="InterPro"/>
</dbReference>
<keyword evidence="3" id="KW-0687">Ribonucleoprotein</keyword>
<keyword evidence="8" id="KW-1185">Reference proteome</keyword>
<dbReference type="InParanoid" id="A0A0C3FST7"/>
<dbReference type="FunCoup" id="A0A0C3FST7">
    <property type="interactions" value="146"/>
</dbReference>
<dbReference type="EMBL" id="KN832993">
    <property type="protein sequence ID" value="KIM82754.1"/>
    <property type="molecule type" value="Genomic_DNA"/>
</dbReference>
<name>A0A0C3FST7_PILCF</name>
<dbReference type="InterPro" id="IPR034704">
    <property type="entry name" value="Ribosomal_bL28/bL31-like_sf"/>
</dbReference>
<evidence type="ECO:0000256" key="6">
    <source>
        <dbReference type="SAM" id="MobiDB-lite"/>
    </source>
</evidence>
<protein>
    <recommendedName>
        <fullName evidence="4">Large ribosomal subunit protein bL28c</fullName>
    </recommendedName>
    <alternativeName>
        <fullName evidence="5">Large ribosomal subunit protein bL28m</fullName>
    </alternativeName>
</protein>
<evidence type="ECO:0000256" key="2">
    <source>
        <dbReference type="ARBA" id="ARBA00022980"/>
    </source>
</evidence>
<reference evidence="8" key="2">
    <citation type="submission" date="2015-01" db="EMBL/GenBank/DDBJ databases">
        <title>Evolutionary Origins and Diversification of the Mycorrhizal Mutualists.</title>
        <authorList>
            <consortium name="DOE Joint Genome Institute"/>
            <consortium name="Mycorrhizal Genomics Consortium"/>
            <person name="Kohler A."/>
            <person name="Kuo A."/>
            <person name="Nagy L.G."/>
            <person name="Floudas D."/>
            <person name="Copeland A."/>
            <person name="Barry K.W."/>
            <person name="Cichocki N."/>
            <person name="Veneault-Fourrey C."/>
            <person name="LaButti K."/>
            <person name="Lindquist E.A."/>
            <person name="Lipzen A."/>
            <person name="Lundell T."/>
            <person name="Morin E."/>
            <person name="Murat C."/>
            <person name="Riley R."/>
            <person name="Ohm R."/>
            <person name="Sun H."/>
            <person name="Tunlid A."/>
            <person name="Henrissat B."/>
            <person name="Grigoriev I.V."/>
            <person name="Hibbett D.S."/>
            <person name="Martin F."/>
        </authorList>
    </citation>
    <scope>NUCLEOTIDE SEQUENCE [LARGE SCALE GENOMIC DNA]</scope>
    <source>
        <strain evidence="8">F 1598</strain>
    </source>
</reference>
<comment type="similarity">
    <text evidence="1">Belongs to the bacterial ribosomal protein bL28 family.</text>
</comment>
<evidence type="ECO:0000256" key="4">
    <source>
        <dbReference type="ARBA" id="ARBA00035265"/>
    </source>
</evidence>
<dbReference type="STRING" id="765440.A0A0C3FST7"/>
<evidence type="ECO:0000313" key="7">
    <source>
        <dbReference type="EMBL" id="KIM82754.1"/>
    </source>
</evidence>
<evidence type="ECO:0000313" key="8">
    <source>
        <dbReference type="Proteomes" id="UP000054166"/>
    </source>
</evidence>
<dbReference type="InterPro" id="IPR001383">
    <property type="entry name" value="Ribosomal_bL28_bact-type"/>
</dbReference>
<dbReference type="HAMAP" id="MF_00373">
    <property type="entry name" value="Ribosomal_bL28"/>
    <property type="match status" value="1"/>
</dbReference>
<dbReference type="Proteomes" id="UP000054166">
    <property type="component" value="Unassembled WGS sequence"/>
</dbReference>
<reference evidence="7 8" key="1">
    <citation type="submission" date="2014-04" db="EMBL/GenBank/DDBJ databases">
        <authorList>
            <consortium name="DOE Joint Genome Institute"/>
            <person name="Kuo A."/>
            <person name="Tarkka M."/>
            <person name="Buscot F."/>
            <person name="Kohler A."/>
            <person name="Nagy L.G."/>
            <person name="Floudas D."/>
            <person name="Copeland A."/>
            <person name="Barry K.W."/>
            <person name="Cichocki N."/>
            <person name="Veneault-Fourrey C."/>
            <person name="LaButti K."/>
            <person name="Lindquist E.A."/>
            <person name="Lipzen A."/>
            <person name="Lundell T."/>
            <person name="Morin E."/>
            <person name="Murat C."/>
            <person name="Sun H."/>
            <person name="Tunlid A."/>
            <person name="Henrissat B."/>
            <person name="Grigoriev I.V."/>
            <person name="Hibbett D.S."/>
            <person name="Martin F."/>
            <person name="Nordberg H.P."/>
            <person name="Cantor M.N."/>
            <person name="Hua S.X."/>
        </authorList>
    </citation>
    <scope>NUCLEOTIDE SEQUENCE [LARGE SCALE GENOMIC DNA]</scope>
    <source>
        <strain evidence="7 8">F 1598</strain>
    </source>
</reference>
<feature type="region of interest" description="Disordered" evidence="6">
    <location>
        <begin position="123"/>
        <end position="153"/>
    </location>
</feature>
<keyword evidence="2" id="KW-0689">Ribosomal protein</keyword>
<evidence type="ECO:0000256" key="1">
    <source>
        <dbReference type="ARBA" id="ARBA00008760"/>
    </source>
</evidence>
<dbReference type="PANTHER" id="PTHR13528">
    <property type="entry name" value="39S RIBOSOMAL PROTEIN L28, MITOCHONDRIAL"/>
    <property type="match status" value="1"/>
</dbReference>
<dbReference type="OrthoDB" id="361870at2759"/>
<dbReference type="FunFam" id="2.30.170.40:FF:000003">
    <property type="entry name" value="54S ribosomal protein L24"/>
    <property type="match status" value="1"/>
</dbReference>
<accession>A0A0C3FST7</accession>
<dbReference type="SUPFAM" id="SSF143800">
    <property type="entry name" value="L28p-like"/>
    <property type="match status" value="1"/>
</dbReference>
<dbReference type="PANTHER" id="PTHR13528:SF2">
    <property type="entry name" value="LARGE RIBOSOMAL SUBUNIT PROTEIN BL28M"/>
    <property type="match status" value="1"/>
</dbReference>
<evidence type="ECO:0000256" key="5">
    <source>
        <dbReference type="ARBA" id="ARBA00035269"/>
    </source>
</evidence>
<dbReference type="GO" id="GO:0005762">
    <property type="term" value="C:mitochondrial large ribosomal subunit"/>
    <property type="evidence" value="ECO:0007669"/>
    <property type="project" value="TreeGrafter"/>
</dbReference>
<sequence>MLASLPRSFALSVISQPFKRSQEGLFHGKMRQSGNNVPHSKHKTRRTWLPNVRSKRLPLEATGETLKLKVTTRALRCIKKAGGLDNYVMKTNSKLLGMEGMRLRILVRSRLEEAQLKEKADEIQRAEKAKRRSAFLNGAKDDKGKVQITQPSV</sequence>
<dbReference type="InterPro" id="IPR037147">
    <property type="entry name" value="Ribosomal_bL28_sf"/>
</dbReference>
<gene>
    <name evidence="7" type="ORF">PILCRDRAFT_820050</name>
</gene>
<dbReference type="Pfam" id="PF00830">
    <property type="entry name" value="Ribosomal_L28"/>
    <property type="match status" value="1"/>
</dbReference>